<dbReference type="InterPro" id="IPR004555">
    <property type="entry name" value="G6PDH_assembly_OpcA"/>
</dbReference>
<evidence type="ECO:0000256" key="1">
    <source>
        <dbReference type="SAM" id="MobiDB-lite"/>
    </source>
</evidence>
<organism evidence="4 5">
    <name type="scientific">Pseudoclavibacter helvolus</name>
    <dbReference type="NCBI Taxonomy" id="255205"/>
    <lineage>
        <taxon>Bacteria</taxon>
        <taxon>Bacillati</taxon>
        <taxon>Actinomycetota</taxon>
        <taxon>Actinomycetes</taxon>
        <taxon>Micrococcales</taxon>
        <taxon>Microbacteriaceae</taxon>
        <taxon>Pseudoclavibacter</taxon>
    </lineage>
</organism>
<evidence type="ECO:0000313" key="4">
    <source>
        <dbReference type="EMBL" id="MBB2956500.1"/>
    </source>
</evidence>
<keyword evidence="5" id="KW-1185">Reference proteome</keyword>
<feature type="compositionally biased region" description="Low complexity" evidence="1">
    <location>
        <begin position="302"/>
        <end position="313"/>
    </location>
</feature>
<proteinExistence type="predicted"/>
<dbReference type="RefSeq" id="WP_068481889.1">
    <property type="nucleotide sequence ID" value="NZ_CZJS01000126.1"/>
</dbReference>
<dbReference type="Pfam" id="PF20171">
    <property type="entry name" value="OpcA_G6PD_C"/>
    <property type="match status" value="1"/>
</dbReference>
<evidence type="ECO:0000259" key="2">
    <source>
        <dbReference type="Pfam" id="PF10128"/>
    </source>
</evidence>
<dbReference type="PANTHER" id="PTHR38658">
    <property type="entry name" value="OXPP CYCLE PROTEIN OPCA-RELATED"/>
    <property type="match status" value="1"/>
</dbReference>
<reference evidence="4 5" key="1">
    <citation type="submission" date="2020-08" db="EMBL/GenBank/DDBJ databases">
        <title>Sequencing the genomes of 1000 actinobacteria strains.</title>
        <authorList>
            <person name="Klenk H.-P."/>
        </authorList>
    </citation>
    <scope>NUCLEOTIDE SEQUENCE [LARGE SCALE GENOMIC DNA]</scope>
    <source>
        <strain evidence="4 5">DSM 20419</strain>
    </source>
</reference>
<dbReference type="Pfam" id="PF10128">
    <property type="entry name" value="OpcA_G6PD_assem"/>
    <property type="match status" value="1"/>
</dbReference>
<evidence type="ECO:0000259" key="3">
    <source>
        <dbReference type="Pfam" id="PF20171"/>
    </source>
</evidence>
<sequence length="327" mass="34524">MIIELGNTTTSAVSKRLVSMREEGGAVALGRVLTLVISTGERRGEAAIAAANSASGEHPMRVIVIHVVDRDAKTSNMDAEIRVGGDAGASEVIVLHVSGPAADDPETLVQALLLPDAPVVAWWPDSALGAPSASSLGRIAQLRIVDSGSSTNGEETVTKLAAGFCDGDSDLAWTRLTSWRAQIAAVLDQPPYEPIQEVEVIGRPSQTSTLLMAAWLQLALQVPVRLSQATDRELGRAQLRAIKLTRPSGIVSFERVSDTAVVLTQPGQPEQKIPMPVRDLPDVLAEELRSLGPDRVFGDVLAAAAEAEAQAQESPTATTPDDEQQQA</sequence>
<gene>
    <name evidence="4" type="ORF">FHX72_000612</name>
</gene>
<feature type="domain" description="Glucose-6-phosphate dehydrogenase assembly protein OpcA C-terminal" evidence="3">
    <location>
        <begin position="167"/>
        <end position="301"/>
    </location>
</feature>
<dbReference type="InterPro" id="IPR046802">
    <property type="entry name" value="OpcA_G6PD_C"/>
</dbReference>
<dbReference type="PANTHER" id="PTHR38658:SF1">
    <property type="entry name" value="OXPP CYCLE PROTEIN OPCA-RELATED"/>
    <property type="match status" value="1"/>
</dbReference>
<dbReference type="EMBL" id="JACHWJ010000001">
    <property type="protein sequence ID" value="MBB2956500.1"/>
    <property type="molecule type" value="Genomic_DNA"/>
</dbReference>
<dbReference type="AlphaFoldDB" id="A0A7W4UL78"/>
<dbReference type="InterPro" id="IPR046801">
    <property type="entry name" value="OpcA_G6PD_N"/>
</dbReference>
<feature type="region of interest" description="Disordered" evidence="1">
    <location>
        <begin position="302"/>
        <end position="327"/>
    </location>
</feature>
<feature type="domain" description="Glucose-6-phosphate dehydrogenase assembly protein OpcA N-terminal" evidence="2">
    <location>
        <begin position="51"/>
        <end position="161"/>
    </location>
</feature>
<dbReference type="Proteomes" id="UP000545286">
    <property type="component" value="Unassembled WGS sequence"/>
</dbReference>
<accession>A0A7W4UL78</accession>
<protein>
    <submittedName>
        <fullName evidence="4">Glucose-6-phosphate dehydrogenase assembly protein OpcA</fullName>
    </submittedName>
</protein>
<name>A0A7W4UL78_9MICO</name>
<evidence type="ECO:0000313" key="5">
    <source>
        <dbReference type="Proteomes" id="UP000545286"/>
    </source>
</evidence>
<comment type="caution">
    <text evidence="4">The sequence shown here is derived from an EMBL/GenBank/DDBJ whole genome shotgun (WGS) entry which is preliminary data.</text>
</comment>